<dbReference type="PANTHER" id="PTHR32063">
    <property type="match status" value="1"/>
</dbReference>
<feature type="transmembrane region" description="Helical" evidence="9">
    <location>
        <begin position="920"/>
        <end position="944"/>
    </location>
</feature>
<dbReference type="InterPro" id="IPR001036">
    <property type="entry name" value="Acrflvin-R"/>
</dbReference>
<dbReference type="SUPFAM" id="SSF82866">
    <property type="entry name" value="Multidrug efflux transporter AcrB transmembrane domain"/>
    <property type="match status" value="2"/>
</dbReference>
<dbReference type="NCBIfam" id="NF000282">
    <property type="entry name" value="RND_permease_1"/>
    <property type="match status" value="1"/>
</dbReference>
<evidence type="ECO:0000256" key="2">
    <source>
        <dbReference type="ARBA" id="ARBA00010942"/>
    </source>
</evidence>
<evidence type="ECO:0000256" key="6">
    <source>
        <dbReference type="ARBA" id="ARBA00022692"/>
    </source>
</evidence>
<feature type="transmembrane region" description="Helical" evidence="9">
    <location>
        <begin position="996"/>
        <end position="1023"/>
    </location>
</feature>
<dbReference type="EMBL" id="AP024488">
    <property type="protein sequence ID" value="BCS95294.1"/>
    <property type="molecule type" value="Genomic_DNA"/>
</dbReference>
<evidence type="ECO:0000313" key="10">
    <source>
        <dbReference type="EMBL" id="BCS95294.1"/>
    </source>
</evidence>
<feature type="transmembrane region" description="Helical" evidence="9">
    <location>
        <begin position="894"/>
        <end position="914"/>
    </location>
</feature>
<dbReference type="Gene3D" id="3.30.70.1320">
    <property type="entry name" value="Multidrug efflux transporter AcrB pore domain like"/>
    <property type="match status" value="1"/>
</dbReference>
<feature type="transmembrane region" description="Helical" evidence="9">
    <location>
        <begin position="541"/>
        <end position="558"/>
    </location>
</feature>
<keyword evidence="7 9" id="KW-1133">Transmembrane helix</keyword>
<feature type="transmembrane region" description="Helical" evidence="9">
    <location>
        <begin position="965"/>
        <end position="984"/>
    </location>
</feature>
<reference evidence="10 11" key="1">
    <citation type="submission" date="2021-02" db="EMBL/GenBank/DDBJ databases">
        <title>Complete genome of Desulfoluna sp. strain ASN36.</title>
        <authorList>
            <person name="Takahashi A."/>
            <person name="Kojima H."/>
            <person name="Fukui M."/>
        </authorList>
    </citation>
    <scope>NUCLEOTIDE SEQUENCE [LARGE SCALE GENOMIC DNA]</scope>
    <source>
        <strain evidence="10 11">ASN36</strain>
    </source>
</reference>
<dbReference type="Gene3D" id="3.30.2090.10">
    <property type="entry name" value="Multidrug efflux transporter AcrB TolC docking domain, DN and DC subdomains"/>
    <property type="match status" value="2"/>
</dbReference>
<comment type="similarity">
    <text evidence="2">Belongs to the resistance-nodulation-cell division (RND) (TC 2.A.6) family.</text>
</comment>
<comment type="subcellular location">
    <subcellularLocation>
        <location evidence="1">Cell inner membrane</location>
        <topology evidence="1">Multi-pass membrane protein</topology>
    </subcellularLocation>
</comment>
<evidence type="ECO:0000256" key="5">
    <source>
        <dbReference type="ARBA" id="ARBA00022519"/>
    </source>
</evidence>
<evidence type="ECO:0000256" key="7">
    <source>
        <dbReference type="ARBA" id="ARBA00022989"/>
    </source>
</evidence>
<feature type="transmembrane region" description="Helical" evidence="9">
    <location>
        <begin position="470"/>
        <end position="497"/>
    </location>
</feature>
<evidence type="ECO:0000256" key="8">
    <source>
        <dbReference type="ARBA" id="ARBA00023136"/>
    </source>
</evidence>
<keyword evidence="11" id="KW-1185">Reference proteome</keyword>
<accession>A0ABN6F017</accession>
<feature type="transmembrane region" description="Helical" evidence="9">
    <location>
        <begin position="437"/>
        <end position="458"/>
    </location>
</feature>
<keyword evidence="3" id="KW-0813">Transport</keyword>
<evidence type="ECO:0000313" key="11">
    <source>
        <dbReference type="Proteomes" id="UP001320148"/>
    </source>
</evidence>
<feature type="transmembrane region" description="Helical" evidence="9">
    <location>
        <begin position="870"/>
        <end position="887"/>
    </location>
</feature>
<keyword evidence="4" id="KW-1003">Cell membrane</keyword>
<dbReference type="InterPro" id="IPR027463">
    <property type="entry name" value="AcrB_DN_DC_subdom"/>
</dbReference>
<sequence length="1047" mass="113427">MSRFFLDRPVFAWVVSILIMLAGALSIPQMPVEQYPTLAPPQISVTTFYPGASADTVQNSVTQVIEQQLTGIDNMRYFNSTSDATGRVEINVTLEPGTDPDIAQVQVQNKVQTAMPLLPAAVQSQGVVVEKSSSTFLFVTSFHSTNPDVDQTDLADLVASRITEPISRIKGVGSVSTFGSPYAMRVWLNPEKLYAFNISTNEVLHAISEQNIDVSAGQFGALPAVKGQQLNATILAQSRLKTVDQFSEIILRVNEDGSQVRLRDVSDISLGEETYGTIVERNGSPAAAFGVSLATGANALDTAERVKEKLAELAQYLPDGVSYSFPYDTTPFVKISIESVVHTLFEAIILVFFVMLLFLQNFRATLIPTLAVPVVLLGTFATLHLFGFTINTLTMFAMVLAIGLLVDDAIVVVENVERVMAEEGLSPMEATRKSMDQITGALIGIGMVLSAVFIPMAFFSGSAGAIYRQFSITIVAAMTFSVIVALILTPVLCATILKPVAPGHGEKKTGFFGWFNRVFNTARDASHRASGRITRNWKRSMAVYLMIFVGLGCLFVRIPTGFLPDEDQGVLMVQVSTPAAATADRTASAIDKYTDFLDSNLSEEFNEYMTVVGFSFSGYGQNTAISFVNLKEWENRDETVMSIAGKINRAMSQVKDAMIFAFYPPPIIELGTASGFDLQLIDYVGAGHDKLMEARNQMLGAARQNPKLVGVRPNGLDDVPQYKIEIDMEKARALGLSISEINATLQTAWGSAYVNDFMDNGRVKKVYVQGQAEGRMQPSDIEKWYVKNGTGKMVPFTSFSKGHWTYGSPRLERFNGYSSINIMGANAPGISTGEAMAEMEKLAEDLPDGIGYTWSTTSYEEKLSGSQGPALYAISIIIVFLSLAALYESWAIPFSVLMALPLGVVGSVIAALAFGKSNDVYFQVALLTTVGLCAKNAILIVEFAKELYESGTPLAEAALTSFKQRFRPIIMTSMAFVLGVLPLAKSSGAGAASQNAIGVAIIGGMIGATFLAIYFVPLFFVLVERLSSLRGKNKTIPALEQGEVEVN</sequence>
<gene>
    <name evidence="10" type="ORF">DSLASN_09260</name>
</gene>
<keyword evidence="5" id="KW-0997">Cell inner membrane</keyword>
<dbReference type="InterPro" id="IPR004764">
    <property type="entry name" value="MdtF-like"/>
</dbReference>
<dbReference type="PRINTS" id="PR00702">
    <property type="entry name" value="ACRIFLAVINRP"/>
</dbReference>
<dbReference type="Gene3D" id="3.30.70.1430">
    <property type="entry name" value="Multidrug efflux transporter AcrB pore domain"/>
    <property type="match status" value="2"/>
</dbReference>
<dbReference type="Proteomes" id="UP001320148">
    <property type="component" value="Chromosome"/>
</dbReference>
<organism evidence="10 11">
    <name type="scientific">Desulfoluna limicola</name>
    <dbReference type="NCBI Taxonomy" id="2810562"/>
    <lineage>
        <taxon>Bacteria</taxon>
        <taxon>Pseudomonadati</taxon>
        <taxon>Thermodesulfobacteriota</taxon>
        <taxon>Desulfobacteria</taxon>
        <taxon>Desulfobacterales</taxon>
        <taxon>Desulfolunaceae</taxon>
        <taxon>Desulfoluna</taxon>
    </lineage>
</organism>
<feature type="transmembrane region" description="Helical" evidence="9">
    <location>
        <begin position="340"/>
        <end position="359"/>
    </location>
</feature>
<evidence type="ECO:0000256" key="4">
    <source>
        <dbReference type="ARBA" id="ARBA00022475"/>
    </source>
</evidence>
<keyword evidence="6 9" id="KW-0812">Transmembrane</keyword>
<dbReference type="NCBIfam" id="TIGR00915">
    <property type="entry name" value="2A0602"/>
    <property type="match status" value="1"/>
</dbReference>
<name>A0ABN6F017_9BACT</name>
<dbReference type="Pfam" id="PF00873">
    <property type="entry name" value="ACR_tran"/>
    <property type="match status" value="1"/>
</dbReference>
<feature type="transmembrane region" description="Helical" evidence="9">
    <location>
        <begin position="366"/>
        <end position="387"/>
    </location>
</feature>
<keyword evidence="8 9" id="KW-0472">Membrane</keyword>
<dbReference type="PANTHER" id="PTHR32063:SF13">
    <property type="entry name" value="MULTIDRUG EFFLUX PUMP SUBUNIT ACRB-RELATED"/>
    <property type="match status" value="1"/>
</dbReference>
<protein>
    <submittedName>
        <fullName evidence="10">Multidrug efflux RND transporter permease subunit</fullName>
    </submittedName>
</protein>
<dbReference type="SUPFAM" id="SSF82714">
    <property type="entry name" value="Multidrug efflux transporter AcrB TolC docking domain, DN and DC subdomains"/>
    <property type="match status" value="2"/>
</dbReference>
<dbReference type="RefSeq" id="WP_236891554.1">
    <property type="nucleotide sequence ID" value="NZ_AP024488.1"/>
</dbReference>
<proteinExistence type="inferred from homology"/>
<evidence type="ECO:0000256" key="1">
    <source>
        <dbReference type="ARBA" id="ARBA00004429"/>
    </source>
</evidence>
<evidence type="ECO:0000256" key="9">
    <source>
        <dbReference type="SAM" id="Phobius"/>
    </source>
</evidence>
<evidence type="ECO:0000256" key="3">
    <source>
        <dbReference type="ARBA" id="ARBA00022448"/>
    </source>
</evidence>
<dbReference type="Gene3D" id="1.20.1640.10">
    <property type="entry name" value="Multidrug efflux transporter AcrB transmembrane domain"/>
    <property type="match status" value="2"/>
</dbReference>
<dbReference type="SUPFAM" id="SSF82693">
    <property type="entry name" value="Multidrug efflux transporter AcrB pore domain, PN1, PN2, PC1 and PC2 subdomains"/>
    <property type="match status" value="4"/>
</dbReference>
<dbReference type="Gene3D" id="3.30.70.1440">
    <property type="entry name" value="Multidrug efflux transporter AcrB pore domain"/>
    <property type="match status" value="1"/>
</dbReference>